<dbReference type="Gramene" id="C.cajan_33004.t">
    <property type="protein sequence ID" value="C.cajan_33004.t.cds1"/>
    <property type="gene ID" value="C.cajan_33004"/>
</dbReference>
<dbReference type="Proteomes" id="UP000075243">
    <property type="component" value="Unassembled WGS sequence"/>
</dbReference>
<accession>A0A151RV96</accession>
<evidence type="ECO:0000313" key="1">
    <source>
        <dbReference type="EMBL" id="KYP46459.1"/>
    </source>
</evidence>
<name>A0A151RV96_CAJCA</name>
<organism evidence="1 2">
    <name type="scientific">Cajanus cajan</name>
    <name type="common">Pigeon pea</name>
    <name type="synonym">Cajanus indicus</name>
    <dbReference type="NCBI Taxonomy" id="3821"/>
    <lineage>
        <taxon>Eukaryota</taxon>
        <taxon>Viridiplantae</taxon>
        <taxon>Streptophyta</taxon>
        <taxon>Embryophyta</taxon>
        <taxon>Tracheophyta</taxon>
        <taxon>Spermatophyta</taxon>
        <taxon>Magnoliopsida</taxon>
        <taxon>eudicotyledons</taxon>
        <taxon>Gunneridae</taxon>
        <taxon>Pentapetalae</taxon>
        <taxon>rosids</taxon>
        <taxon>fabids</taxon>
        <taxon>Fabales</taxon>
        <taxon>Fabaceae</taxon>
        <taxon>Papilionoideae</taxon>
        <taxon>50 kb inversion clade</taxon>
        <taxon>NPAAA clade</taxon>
        <taxon>indigoferoid/millettioid clade</taxon>
        <taxon>Phaseoleae</taxon>
        <taxon>Cajanus</taxon>
    </lineage>
</organism>
<protein>
    <submittedName>
        <fullName evidence="1">Uncharacterized protein</fullName>
    </submittedName>
</protein>
<dbReference type="EMBL" id="KQ483558">
    <property type="protein sequence ID" value="KYP46459.1"/>
    <property type="molecule type" value="Genomic_DNA"/>
</dbReference>
<reference evidence="1" key="1">
    <citation type="journal article" date="2012" name="Nat. Biotechnol.">
        <title>Draft genome sequence of pigeonpea (Cajanus cajan), an orphan legume crop of resource-poor farmers.</title>
        <authorList>
            <person name="Varshney R.K."/>
            <person name="Chen W."/>
            <person name="Li Y."/>
            <person name="Bharti A.K."/>
            <person name="Saxena R.K."/>
            <person name="Schlueter J.A."/>
            <person name="Donoghue M.T."/>
            <person name="Azam S."/>
            <person name="Fan G."/>
            <person name="Whaley A.M."/>
            <person name="Farmer A.D."/>
            <person name="Sheridan J."/>
            <person name="Iwata A."/>
            <person name="Tuteja R."/>
            <person name="Penmetsa R.V."/>
            <person name="Wu W."/>
            <person name="Upadhyaya H.D."/>
            <person name="Yang S.P."/>
            <person name="Shah T."/>
            <person name="Saxena K.B."/>
            <person name="Michael T."/>
            <person name="McCombie W.R."/>
            <person name="Yang B."/>
            <person name="Zhang G."/>
            <person name="Yang H."/>
            <person name="Wang J."/>
            <person name="Spillane C."/>
            <person name="Cook D.R."/>
            <person name="May G.D."/>
            <person name="Xu X."/>
            <person name="Jackson S.A."/>
        </authorList>
    </citation>
    <scope>NUCLEOTIDE SEQUENCE [LARGE SCALE GENOMIC DNA]</scope>
</reference>
<sequence length="50" mass="5714">MLCGTTNIIEGSRRANILLPKETKVHIKNVLYFSKSYRNLLSFNDICLNA</sequence>
<proteinExistence type="predicted"/>
<dbReference type="AlphaFoldDB" id="A0A151RV96"/>
<evidence type="ECO:0000313" key="2">
    <source>
        <dbReference type="Proteomes" id="UP000075243"/>
    </source>
</evidence>
<gene>
    <name evidence="1" type="ORF">KK1_031972</name>
</gene>
<keyword evidence="2" id="KW-1185">Reference proteome</keyword>